<gene>
    <name evidence="1" type="ORF">LCGC14_2069280</name>
</gene>
<organism evidence="1">
    <name type="scientific">marine sediment metagenome</name>
    <dbReference type="NCBI Taxonomy" id="412755"/>
    <lineage>
        <taxon>unclassified sequences</taxon>
        <taxon>metagenomes</taxon>
        <taxon>ecological metagenomes</taxon>
    </lineage>
</organism>
<name>A0A0F9F689_9ZZZZ</name>
<sequence length="61" mass="7282">MEIDPITHKVDPDSIETKEVAEAFVVFLKTECQRHYDDIYATQDLIDKIKEKWDLWDMLLV</sequence>
<comment type="caution">
    <text evidence="1">The sequence shown here is derived from an EMBL/GenBank/DDBJ whole genome shotgun (WGS) entry which is preliminary data.</text>
</comment>
<dbReference type="EMBL" id="LAZR01024791">
    <property type="protein sequence ID" value="KKL74001.1"/>
    <property type="molecule type" value="Genomic_DNA"/>
</dbReference>
<proteinExistence type="predicted"/>
<reference evidence="1" key="1">
    <citation type="journal article" date="2015" name="Nature">
        <title>Complex archaea that bridge the gap between prokaryotes and eukaryotes.</title>
        <authorList>
            <person name="Spang A."/>
            <person name="Saw J.H."/>
            <person name="Jorgensen S.L."/>
            <person name="Zaremba-Niedzwiedzka K."/>
            <person name="Martijn J."/>
            <person name="Lind A.E."/>
            <person name="van Eijk R."/>
            <person name="Schleper C."/>
            <person name="Guy L."/>
            <person name="Ettema T.J."/>
        </authorList>
    </citation>
    <scope>NUCLEOTIDE SEQUENCE</scope>
</reference>
<evidence type="ECO:0000313" key="1">
    <source>
        <dbReference type="EMBL" id="KKL74001.1"/>
    </source>
</evidence>
<accession>A0A0F9F689</accession>
<dbReference type="AlphaFoldDB" id="A0A0F9F689"/>
<protein>
    <submittedName>
        <fullName evidence="1">Uncharacterized protein</fullName>
    </submittedName>
</protein>